<dbReference type="STRING" id="1005048.CFU_1470"/>
<dbReference type="RefSeq" id="WP_014005456.1">
    <property type="nucleotide sequence ID" value="NC_015856.1"/>
</dbReference>
<evidence type="ECO:0000313" key="2">
    <source>
        <dbReference type="EMBL" id="AEK61302.1"/>
    </source>
</evidence>
<gene>
    <name evidence="2" type="ordered locus">CFU_1470</name>
</gene>
<reference evidence="2 3" key="3">
    <citation type="journal article" date="2008" name="FEMS Microbiol. Ecol.">
        <title>Identification and characterization of genes underlying chitinolysis in Collimonas fungivorans Ter331.</title>
        <authorList>
            <person name="Fritsche K."/>
            <person name="de Boer W."/>
            <person name="Gerards S."/>
            <person name="van den Berg M."/>
            <person name="van Veen J.A."/>
            <person name="Leveau J.H."/>
        </authorList>
    </citation>
    <scope>NUCLEOTIDE SEQUENCE [LARGE SCALE GENOMIC DNA]</scope>
    <source>
        <strain evidence="2 3">Ter331</strain>
    </source>
</reference>
<dbReference type="KEGG" id="cfu:CFU_1470"/>
<proteinExistence type="predicted"/>
<dbReference type="EMBL" id="CP002745">
    <property type="protein sequence ID" value="AEK61302.1"/>
    <property type="molecule type" value="Genomic_DNA"/>
</dbReference>
<keyword evidence="3" id="KW-1185">Reference proteome</keyword>
<evidence type="ECO:0000313" key="3">
    <source>
        <dbReference type="Proteomes" id="UP000008392"/>
    </source>
</evidence>
<dbReference type="InterPro" id="IPR013149">
    <property type="entry name" value="ADH-like_C"/>
</dbReference>
<dbReference type="Proteomes" id="UP000008392">
    <property type="component" value="Chromosome"/>
</dbReference>
<organism evidence="2 3">
    <name type="scientific">Collimonas fungivorans (strain Ter331)</name>
    <dbReference type="NCBI Taxonomy" id="1005048"/>
    <lineage>
        <taxon>Bacteria</taxon>
        <taxon>Pseudomonadati</taxon>
        <taxon>Pseudomonadota</taxon>
        <taxon>Betaproteobacteria</taxon>
        <taxon>Burkholderiales</taxon>
        <taxon>Oxalobacteraceae</taxon>
        <taxon>Collimonas</taxon>
    </lineage>
</organism>
<reference evidence="2 3" key="1">
    <citation type="journal article" date="2004" name="Environ. Microbiol.">
        <title>Phylogeny-function analysis of (meta)genomic libraries: screening for expression of ribosomal RNA genes by large-insert library fluorescent in situ hybridization (LIL-FISH).</title>
        <authorList>
            <person name="Leveau J.H."/>
            <person name="Gerards S."/>
            <person name="de Boer W."/>
            <person name="van Veen J.A."/>
        </authorList>
    </citation>
    <scope>NUCLEOTIDE SEQUENCE [LARGE SCALE GENOMIC DNA]</scope>
    <source>
        <strain evidence="2 3">Ter331</strain>
    </source>
</reference>
<dbReference type="InterPro" id="IPR020843">
    <property type="entry name" value="ER"/>
</dbReference>
<dbReference type="eggNOG" id="COG0604">
    <property type="taxonomic scope" value="Bacteria"/>
</dbReference>
<feature type="domain" description="Enoyl reductase (ER)" evidence="1">
    <location>
        <begin position="10"/>
        <end position="315"/>
    </location>
</feature>
<dbReference type="AlphaFoldDB" id="G0AB96"/>
<keyword evidence="2" id="KW-0560">Oxidoreductase</keyword>
<dbReference type="GO" id="GO:0003960">
    <property type="term" value="F:quinone reductase (NADPH) activity"/>
    <property type="evidence" value="ECO:0007669"/>
    <property type="project" value="UniProtKB-EC"/>
</dbReference>
<dbReference type="InterPro" id="IPR011032">
    <property type="entry name" value="GroES-like_sf"/>
</dbReference>
<reference evidence="2 3" key="5">
    <citation type="journal article" date="2011" name="ISME J.">
        <title>Dual transcriptional profiling of a bacterial/fungal confrontation: Collimonas fungivorans versus Aspergillus niger.</title>
        <authorList>
            <person name="Mela F."/>
            <person name="Fritsche K."/>
            <person name="de Boer W."/>
            <person name="van Veen J.A."/>
            <person name="de Graaff L.H."/>
            <person name="van den Berg M."/>
            <person name="Leveau J.H."/>
        </authorList>
    </citation>
    <scope>NUCLEOTIDE SEQUENCE [LARGE SCALE GENOMIC DNA]</scope>
    <source>
        <strain evidence="2 3">Ter331</strain>
    </source>
</reference>
<dbReference type="EC" id="1.6.5.5" evidence="2"/>
<dbReference type="InterPro" id="IPR051397">
    <property type="entry name" value="Zn-ADH-like_protein"/>
</dbReference>
<dbReference type="SUPFAM" id="SSF51735">
    <property type="entry name" value="NAD(P)-binding Rossmann-fold domains"/>
    <property type="match status" value="1"/>
</dbReference>
<dbReference type="InterPro" id="IPR036291">
    <property type="entry name" value="NAD(P)-bd_dom_sf"/>
</dbReference>
<dbReference type="Gene3D" id="3.90.180.10">
    <property type="entry name" value="Medium-chain alcohol dehydrogenases, catalytic domain"/>
    <property type="match status" value="1"/>
</dbReference>
<reference evidence="2 3" key="2">
    <citation type="journal article" date="2006" name="J. Microbiol. Methods">
        <title>Genomic flank-sequencing of plasposon insertion sites for rapid identification of functional genes.</title>
        <authorList>
            <person name="Leveau J.H."/>
            <person name="Gerards S."/>
            <person name="Fritsche K."/>
            <person name="Zondag G."/>
            <person name="van Veen J.A."/>
        </authorList>
    </citation>
    <scope>NUCLEOTIDE SEQUENCE [LARGE SCALE GENOMIC DNA]</scope>
    <source>
        <strain evidence="2 3">Ter331</strain>
    </source>
</reference>
<protein>
    <submittedName>
        <fullName evidence="2">NADPH:quinone reductase-like oxidoreductase</fullName>
        <ecNumber evidence="2">1.6.5.5</ecNumber>
    </submittedName>
</protein>
<dbReference type="PANTHER" id="PTHR43677">
    <property type="entry name" value="SHORT-CHAIN DEHYDROGENASE/REDUCTASE"/>
    <property type="match status" value="1"/>
</dbReference>
<dbReference type="Pfam" id="PF00107">
    <property type="entry name" value="ADH_zinc_N"/>
    <property type="match status" value="1"/>
</dbReference>
<evidence type="ECO:0000259" key="1">
    <source>
        <dbReference type="SMART" id="SM00829"/>
    </source>
</evidence>
<sequence>MKAALVQEPGTTPVYADFAEPAVTEGTVRIAVVASALSHLTKTRASGKHYSSTGKFPLVPGVDGTGIREDGTRVYFVLPEAPSGGMAEYCVVKATHCIPLPAALDDVTAAAIAIPGMSSWAALLERAKLIKGETVLINGATGVSGRLAVQIAKYLGAGKVIATGRNAEALQSLRALGADVTISLAQDNEALESEFQEQFRDGIDVILDYLWGQSAELLLVAGAKAAPEAVPVRFVQIGAVSGPTITLPGAALRSSSIELMGSGLGSIPMPRIFDAIEQLLKATIPGGLKIATRPVPLSQVADHWLGDESSTRTVFTTGLRP</sequence>
<reference evidence="3" key="6">
    <citation type="submission" date="2011-05" db="EMBL/GenBank/DDBJ databases">
        <title>Complete sequence of Collimonas fungivorans Ter331.</title>
        <authorList>
            <person name="Leveau J.H."/>
        </authorList>
    </citation>
    <scope>NUCLEOTIDE SEQUENCE [LARGE SCALE GENOMIC DNA]</scope>
    <source>
        <strain evidence="3">Ter331</strain>
    </source>
</reference>
<reference evidence="2 3" key="4">
    <citation type="journal article" date="2010" name="Environ. Microbiol.">
        <title>The bacterial genus Collimonas: mycophagy, weathering and other adaptive solutions to life in oligotrophic soil environments.</title>
        <authorList>
            <person name="Leveau J.H."/>
            <person name="Uroz S."/>
            <person name="de Boer W."/>
        </authorList>
    </citation>
    <scope>NUCLEOTIDE SEQUENCE [LARGE SCALE GENOMIC DNA]</scope>
    <source>
        <strain evidence="2 3">Ter331</strain>
    </source>
</reference>
<name>G0AB96_COLFT</name>
<dbReference type="SMART" id="SM00829">
    <property type="entry name" value="PKS_ER"/>
    <property type="match status" value="1"/>
</dbReference>
<dbReference type="SUPFAM" id="SSF50129">
    <property type="entry name" value="GroES-like"/>
    <property type="match status" value="1"/>
</dbReference>
<dbReference type="PANTHER" id="PTHR43677:SF11">
    <property type="entry name" value="ZINC-CONTAINING ALCOHOL DEHYDROGENASE"/>
    <property type="match status" value="1"/>
</dbReference>
<accession>G0AB96</accession>
<dbReference type="HOGENOM" id="CLU_026673_7_0_4"/>
<dbReference type="Gene3D" id="3.40.50.720">
    <property type="entry name" value="NAD(P)-binding Rossmann-like Domain"/>
    <property type="match status" value="1"/>
</dbReference>